<dbReference type="Gene3D" id="3.90.70.10">
    <property type="entry name" value="Cysteine proteinases"/>
    <property type="match status" value="1"/>
</dbReference>
<dbReference type="Proteomes" id="UP001187192">
    <property type="component" value="Unassembled WGS sequence"/>
</dbReference>
<protein>
    <submittedName>
        <fullName evidence="1">Uncharacterized protein</fullName>
    </submittedName>
</protein>
<keyword evidence="2" id="KW-1185">Reference proteome</keyword>
<dbReference type="EMBL" id="BTGU01000010">
    <property type="protein sequence ID" value="GMN39660.1"/>
    <property type="molecule type" value="Genomic_DNA"/>
</dbReference>
<gene>
    <name evidence="1" type="ORF">TIFTF001_008891</name>
</gene>
<comment type="caution">
    <text evidence="1">The sequence shown here is derived from an EMBL/GenBank/DDBJ whole genome shotgun (WGS) entry which is preliminary data.</text>
</comment>
<dbReference type="InterPro" id="IPR038765">
    <property type="entry name" value="Papain-like_cys_pep_sf"/>
</dbReference>
<sequence length="221" mass="25175">MCKVNYAGHSLTTFLVNNLIGRLFKLSAIPSAVNIEIQKRSEEIDSTLAAKYSSAVCPIRRIELMITKKFGRQFSFSSQESIDVFSPAIKGRYALYTQNGPIARQVLEYYCEEGIVPAINYPFVGFRRFLSFKASKKFATKLFEVKGREFPLFGVDPLTCSKILNETKTLLALVAENPIIMKFKVGEKFDNWTGWDIYDPKIENSDDLHEEYVVAYGFDDD</sequence>
<organism evidence="1 2">
    <name type="scientific">Ficus carica</name>
    <name type="common">Common fig</name>
    <dbReference type="NCBI Taxonomy" id="3494"/>
    <lineage>
        <taxon>Eukaryota</taxon>
        <taxon>Viridiplantae</taxon>
        <taxon>Streptophyta</taxon>
        <taxon>Embryophyta</taxon>
        <taxon>Tracheophyta</taxon>
        <taxon>Spermatophyta</taxon>
        <taxon>Magnoliopsida</taxon>
        <taxon>eudicotyledons</taxon>
        <taxon>Gunneridae</taxon>
        <taxon>Pentapetalae</taxon>
        <taxon>rosids</taxon>
        <taxon>fabids</taxon>
        <taxon>Rosales</taxon>
        <taxon>Moraceae</taxon>
        <taxon>Ficeae</taxon>
        <taxon>Ficus</taxon>
    </lineage>
</organism>
<reference evidence="1" key="1">
    <citation type="submission" date="2023-07" db="EMBL/GenBank/DDBJ databases">
        <title>draft genome sequence of fig (Ficus carica).</title>
        <authorList>
            <person name="Takahashi T."/>
            <person name="Nishimura K."/>
        </authorList>
    </citation>
    <scope>NUCLEOTIDE SEQUENCE</scope>
</reference>
<dbReference type="SUPFAM" id="SSF54001">
    <property type="entry name" value="Cysteine proteinases"/>
    <property type="match status" value="1"/>
</dbReference>
<proteinExistence type="predicted"/>
<evidence type="ECO:0000313" key="2">
    <source>
        <dbReference type="Proteomes" id="UP001187192"/>
    </source>
</evidence>
<accession>A0AA87ZVN6</accession>
<evidence type="ECO:0000313" key="1">
    <source>
        <dbReference type="EMBL" id="GMN39660.1"/>
    </source>
</evidence>
<name>A0AA87ZVN6_FICCA</name>
<dbReference type="AlphaFoldDB" id="A0AA87ZVN6"/>